<gene>
    <name evidence="1" type="ORF">EDS130_LOCUS33845</name>
    <name evidence="2" type="ORF">XAT740_LOCUS38039</name>
</gene>
<keyword evidence="3" id="KW-1185">Reference proteome</keyword>
<dbReference type="EMBL" id="CAJNOR010004063">
    <property type="protein sequence ID" value="CAF1472054.1"/>
    <property type="molecule type" value="Genomic_DNA"/>
</dbReference>
<sequence>MLPSVSNTNKSICFPQLTSLTLSQVDINIDTLESFLLLTPSLAHLKMIGNMNSLDGTRWEQFIQIRLPKLNQFQIFLRTRQLLLKSSQGAERIIKPFRSRFWIEHKQWFFTLECESQSSNTYFYSLPMCHTGMNYITSPRKISLSTSASNSSTMYNVKNLMLTMIEDLADELTKKIAQWIVENTTGSTYRKHADFVQVWLGKNKIESSEADVACKRLKMSCDDIY</sequence>
<proteinExistence type="predicted"/>
<protein>
    <submittedName>
        <fullName evidence="2">Uncharacterized protein</fullName>
    </submittedName>
</protein>
<dbReference type="Proteomes" id="UP000663828">
    <property type="component" value="Unassembled WGS sequence"/>
</dbReference>
<name>A0A815R3S8_ADIRI</name>
<evidence type="ECO:0000313" key="1">
    <source>
        <dbReference type="EMBL" id="CAF1361480.1"/>
    </source>
</evidence>
<accession>A0A815R3S8</accession>
<dbReference type="EMBL" id="CAJNOJ010000275">
    <property type="protein sequence ID" value="CAF1361480.1"/>
    <property type="molecule type" value="Genomic_DNA"/>
</dbReference>
<evidence type="ECO:0000313" key="3">
    <source>
        <dbReference type="Proteomes" id="UP000663828"/>
    </source>
</evidence>
<comment type="caution">
    <text evidence="2">The sequence shown here is derived from an EMBL/GenBank/DDBJ whole genome shotgun (WGS) entry which is preliminary data.</text>
</comment>
<organism evidence="2 3">
    <name type="scientific">Adineta ricciae</name>
    <name type="common">Rotifer</name>
    <dbReference type="NCBI Taxonomy" id="249248"/>
    <lineage>
        <taxon>Eukaryota</taxon>
        <taxon>Metazoa</taxon>
        <taxon>Spiralia</taxon>
        <taxon>Gnathifera</taxon>
        <taxon>Rotifera</taxon>
        <taxon>Eurotatoria</taxon>
        <taxon>Bdelloidea</taxon>
        <taxon>Adinetida</taxon>
        <taxon>Adinetidae</taxon>
        <taxon>Adineta</taxon>
    </lineage>
</organism>
<dbReference type="AlphaFoldDB" id="A0A815R3S8"/>
<evidence type="ECO:0000313" key="2">
    <source>
        <dbReference type="EMBL" id="CAF1472054.1"/>
    </source>
</evidence>
<reference evidence="2" key="1">
    <citation type="submission" date="2021-02" db="EMBL/GenBank/DDBJ databases">
        <authorList>
            <person name="Nowell W R."/>
        </authorList>
    </citation>
    <scope>NUCLEOTIDE SEQUENCE</scope>
</reference>
<dbReference type="Proteomes" id="UP000663852">
    <property type="component" value="Unassembled WGS sequence"/>
</dbReference>